<comment type="caution">
    <text evidence="1">The sequence shown here is derived from an EMBL/GenBank/DDBJ whole genome shotgun (WGS) entry which is preliminary data.</text>
</comment>
<reference evidence="1" key="1">
    <citation type="submission" date="2023-03" db="EMBL/GenBank/DDBJ databases">
        <authorList>
            <person name="Steffen K."/>
            <person name="Cardenas P."/>
        </authorList>
    </citation>
    <scope>NUCLEOTIDE SEQUENCE</scope>
</reference>
<dbReference type="AlphaFoldDB" id="A0AA35X0D2"/>
<dbReference type="EMBL" id="CASHTH010003124">
    <property type="protein sequence ID" value="CAI8040643.1"/>
    <property type="molecule type" value="Genomic_DNA"/>
</dbReference>
<gene>
    <name evidence="1" type="ORF">GBAR_LOCUS22628</name>
</gene>
<accession>A0AA35X0D2</accession>
<feature type="non-terminal residue" evidence="1">
    <location>
        <position position="45"/>
    </location>
</feature>
<proteinExistence type="predicted"/>
<dbReference type="Proteomes" id="UP001174909">
    <property type="component" value="Unassembled WGS sequence"/>
</dbReference>
<evidence type="ECO:0000313" key="2">
    <source>
        <dbReference type="Proteomes" id="UP001174909"/>
    </source>
</evidence>
<evidence type="ECO:0000313" key="1">
    <source>
        <dbReference type="EMBL" id="CAI8040643.1"/>
    </source>
</evidence>
<sequence length="45" mass="5204">MDHIIQKNSTDVMLGGFEPNQSYLVTGLDNWVVGKRHVYYGFYPI</sequence>
<keyword evidence="2" id="KW-1185">Reference proteome</keyword>
<protein>
    <submittedName>
        <fullName evidence="1">Uncharacterized protein</fullName>
    </submittedName>
</protein>
<organism evidence="1 2">
    <name type="scientific">Geodia barretti</name>
    <name type="common">Barrett's horny sponge</name>
    <dbReference type="NCBI Taxonomy" id="519541"/>
    <lineage>
        <taxon>Eukaryota</taxon>
        <taxon>Metazoa</taxon>
        <taxon>Porifera</taxon>
        <taxon>Demospongiae</taxon>
        <taxon>Heteroscleromorpha</taxon>
        <taxon>Tetractinellida</taxon>
        <taxon>Astrophorina</taxon>
        <taxon>Geodiidae</taxon>
        <taxon>Geodia</taxon>
    </lineage>
</organism>
<name>A0AA35X0D2_GEOBA</name>